<dbReference type="EMBL" id="JACHJO010000018">
    <property type="protein sequence ID" value="MBB6122238.1"/>
    <property type="molecule type" value="Genomic_DNA"/>
</dbReference>
<dbReference type="Proteomes" id="UP000536604">
    <property type="component" value="Unassembled WGS sequence"/>
</dbReference>
<evidence type="ECO:0000313" key="2">
    <source>
        <dbReference type="Proteomes" id="UP000536604"/>
    </source>
</evidence>
<dbReference type="Gene3D" id="3.40.1580.10">
    <property type="entry name" value="SMI1/KNR4-like"/>
    <property type="match status" value="1"/>
</dbReference>
<protein>
    <recommendedName>
        <fullName evidence="3">SMI1/KNR4 family protein</fullName>
    </recommendedName>
</protein>
<reference evidence="1 2" key="1">
    <citation type="submission" date="2020-08" db="EMBL/GenBank/DDBJ databases">
        <title>Genomic Encyclopedia of Type Strains, Phase III (KMG-III): the genomes of soil and plant-associated and newly described type strains.</title>
        <authorList>
            <person name="Whitman W."/>
        </authorList>
    </citation>
    <scope>NUCLEOTIDE SEQUENCE [LARGE SCALE GENOMIC DNA]</scope>
    <source>
        <strain evidence="1 2">CECT 8712</strain>
    </source>
</reference>
<keyword evidence="2" id="KW-1185">Reference proteome</keyword>
<comment type="caution">
    <text evidence="1">The sequence shown here is derived from an EMBL/GenBank/DDBJ whole genome shotgun (WGS) entry which is preliminary data.</text>
</comment>
<dbReference type="RefSeq" id="WP_184293667.1">
    <property type="nucleotide sequence ID" value="NZ_JACHJO010000018.1"/>
</dbReference>
<dbReference type="AlphaFoldDB" id="A0A841J140"/>
<proteinExistence type="predicted"/>
<dbReference type="InterPro" id="IPR037883">
    <property type="entry name" value="Knr4/Smi1-like_sf"/>
</dbReference>
<dbReference type="SUPFAM" id="SSF160631">
    <property type="entry name" value="SMI1/KNR4-like"/>
    <property type="match status" value="1"/>
</dbReference>
<evidence type="ECO:0008006" key="3">
    <source>
        <dbReference type="Google" id="ProtNLM"/>
    </source>
</evidence>
<dbReference type="Pfam" id="PF14568">
    <property type="entry name" value="SUKH_6"/>
    <property type="match status" value="1"/>
</dbReference>
<organism evidence="1 2">
    <name type="scientific">Nocardiopsis algeriensis</name>
    <dbReference type="NCBI Taxonomy" id="1478215"/>
    <lineage>
        <taxon>Bacteria</taxon>
        <taxon>Bacillati</taxon>
        <taxon>Actinomycetota</taxon>
        <taxon>Actinomycetes</taxon>
        <taxon>Streptosporangiales</taxon>
        <taxon>Nocardiopsidaceae</taxon>
        <taxon>Nocardiopsis</taxon>
    </lineage>
</organism>
<evidence type="ECO:0000313" key="1">
    <source>
        <dbReference type="EMBL" id="MBB6122238.1"/>
    </source>
</evidence>
<gene>
    <name evidence="1" type="ORF">FHS13_004227</name>
</gene>
<sequence length="195" mass="22329">MEDFTDRIIDLVGPSRVPNRAPIDWDAVEAKVGTSLPRDYKRLLSEYNQLAWGIFWVFNPRDEGITFSNPLEATESTKRVIESLCETKRDEEILNDISDLRGKPLVSISPPLTFYPSVPGLLRWGKDANGGDYFWVVEGPADDWPIVYRTEAGEWWDEHAVSMSEYLYRLHTEGPLCDSCPEMDEGFPEFDEMSS</sequence>
<accession>A0A841J140</accession>
<name>A0A841J140_9ACTN</name>